<evidence type="ECO:0000313" key="2">
    <source>
        <dbReference type="Proteomes" id="UP000005446"/>
    </source>
</evidence>
<dbReference type="AlphaFoldDB" id="H0ESL7"/>
<keyword evidence="2" id="KW-1185">Reference proteome</keyword>
<name>H0ESL7_GLAL7</name>
<organism evidence="1 2">
    <name type="scientific">Glarea lozoyensis (strain ATCC 74030 / MF5533)</name>
    <dbReference type="NCBI Taxonomy" id="1104152"/>
    <lineage>
        <taxon>Eukaryota</taxon>
        <taxon>Fungi</taxon>
        <taxon>Dikarya</taxon>
        <taxon>Ascomycota</taxon>
        <taxon>Pezizomycotina</taxon>
        <taxon>Leotiomycetes</taxon>
        <taxon>Helotiales</taxon>
        <taxon>Helotiaceae</taxon>
        <taxon>Glarea</taxon>
    </lineage>
</organism>
<dbReference type="EMBL" id="AGUE01000149">
    <property type="protein sequence ID" value="EHK98470.1"/>
    <property type="molecule type" value="Genomic_DNA"/>
</dbReference>
<gene>
    <name evidence="1" type="ORF">M7I_5714</name>
</gene>
<proteinExistence type="predicted"/>
<dbReference type="InParanoid" id="H0ESL7"/>
<protein>
    <submittedName>
        <fullName evidence="1">Uncharacterized protein</fullName>
    </submittedName>
</protein>
<accession>H0ESL7</accession>
<reference evidence="1 2" key="1">
    <citation type="journal article" date="2012" name="Eukaryot. Cell">
        <title>Genome sequence of the fungus Glarea lozoyensis: the first genome sequence of a species from the Helotiaceae family.</title>
        <authorList>
            <person name="Youssar L."/>
            <person name="Gruening B.A."/>
            <person name="Erxleben A."/>
            <person name="Guenther S."/>
            <person name="Huettel W."/>
        </authorList>
    </citation>
    <scope>NUCLEOTIDE SEQUENCE [LARGE SCALE GENOMIC DNA]</scope>
    <source>
        <strain evidence="2">ATCC 74030 / MF5533</strain>
    </source>
</reference>
<dbReference type="Proteomes" id="UP000005446">
    <property type="component" value="Unassembled WGS sequence"/>
</dbReference>
<evidence type="ECO:0000313" key="1">
    <source>
        <dbReference type="EMBL" id="EHK98470.1"/>
    </source>
</evidence>
<sequence>MEGKGWISYVLDRDGKHRLEGRKEGWMDTVCLE</sequence>
<dbReference type="HOGENOM" id="CLU_3384884_0_0_1"/>
<comment type="caution">
    <text evidence="1">The sequence shown here is derived from an EMBL/GenBank/DDBJ whole genome shotgun (WGS) entry which is preliminary data.</text>
</comment>